<dbReference type="AlphaFoldDB" id="A0A9J7ITD4"/>
<dbReference type="Pfam" id="PF00017">
    <property type="entry name" value="SH2"/>
    <property type="match status" value="1"/>
</dbReference>
<feature type="region of interest" description="Disordered" evidence="3">
    <location>
        <begin position="81"/>
        <end position="118"/>
    </location>
</feature>
<feature type="compositionally biased region" description="Low complexity" evidence="3">
    <location>
        <begin position="417"/>
        <end position="435"/>
    </location>
</feature>
<evidence type="ECO:0000313" key="5">
    <source>
        <dbReference type="Proteomes" id="UP000301870"/>
    </source>
</evidence>
<feature type="compositionally biased region" description="Basic and acidic residues" evidence="3">
    <location>
        <begin position="275"/>
        <end position="289"/>
    </location>
</feature>
<dbReference type="PROSITE" id="PS50001">
    <property type="entry name" value="SH2"/>
    <property type="match status" value="1"/>
</dbReference>
<dbReference type="RefSeq" id="XP_022824370.1">
    <property type="nucleotide sequence ID" value="XM_022968602.1"/>
</dbReference>
<dbReference type="CTD" id="32202"/>
<evidence type="ECO:0000259" key="4">
    <source>
        <dbReference type="PROSITE" id="PS50001"/>
    </source>
</evidence>
<feature type="compositionally biased region" description="Low complexity" evidence="3">
    <location>
        <begin position="795"/>
        <end position="842"/>
    </location>
</feature>
<name>A0A9J7ITD4_SPOLT</name>
<feature type="compositionally biased region" description="Low complexity" evidence="3">
    <location>
        <begin position="321"/>
        <end position="330"/>
    </location>
</feature>
<feature type="compositionally biased region" description="Basic and acidic residues" evidence="3">
    <location>
        <begin position="723"/>
        <end position="735"/>
    </location>
</feature>
<evidence type="ECO:0000313" key="6">
    <source>
        <dbReference type="RefSeq" id="XP_022824370.1"/>
    </source>
</evidence>
<evidence type="ECO:0000256" key="3">
    <source>
        <dbReference type="SAM" id="MobiDB-lite"/>
    </source>
</evidence>
<feature type="compositionally biased region" description="Polar residues" evidence="3">
    <location>
        <begin position="871"/>
        <end position="893"/>
    </location>
</feature>
<protein>
    <submittedName>
        <fullName evidence="6">Uncharacterized protein LOC111354943 isoform X1</fullName>
    </submittedName>
</protein>
<dbReference type="PANTHER" id="PTHR15127">
    <property type="entry name" value="HEAVYWEIGHT, ISOFORM A"/>
    <property type="match status" value="1"/>
</dbReference>
<dbReference type="InterPro" id="IPR036860">
    <property type="entry name" value="SH2_dom_sf"/>
</dbReference>
<gene>
    <name evidence="6" type="primary">LOC111354943</name>
</gene>
<dbReference type="GeneID" id="111354943"/>
<feature type="compositionally biased region" description="Basic residues" evidence="3">
    <location>
        <begin position="1"/>
        <end position="17"/>
    </location>
</feature>
<organism evidence="5 6">
    <name type="scientific">Spodoptera litura</name>
    <name type="common">Asian cotton leafworm</name>
    <dbReference type="NCBI Taxonomy" id="69820"/>
    <lineage>
        <taxon>Eukaryota</taxon>
        <taxon>Metazoa</taxon>
        <taxon>Ecdysozoa</taxon>
        <taxon>Arthropoda</taxon>
        <taxon>Hexapoda</taxon>
        <taxon>Insecta</taxon>
        <taxon>Pterygota</taxon>
        <taxon>Neoptera</taxon>
        <taxon>Endopterygota</taxon>
        <taxon>Lepidoptera</taxon>
        <taxon>Glossata</taxon>
        <taxon>Ditrysia</taxon>
        <taxon>Noctuoidea</taxon>
        <taxon>Noctuidae</taxon>
        <taxon>Amphipyrinae</taxon>
        <taxon>Spodoptera</taxon>
    </lineage>
</organism>
<feature type="region of interest" description="Disordered" evidence="3">
    <location>
        <begin position="632"/>
        <end position="855"/>
    </location>
</feature>
<sequence length="1194" mass="133327">MEKVWRRVGLHSSRKKRDGSGTSTSKEVTPAPAPQPQEAEYQNIHTLRTADLIRQRQGEEKSTLRSSYIIRNGDNFILVERRRRRRRRSGTRASSGSRHHTPPVEENTRTDQKRRPPARLKIFGIQWPLHSSDSRHTSITRRFCRGRRSREDNELYRSNSFKFERFTREPPADEFASGSQAALCADYSVPVDCVAAGPAPRPSSFHEISAPKVEFIEAYCTPRDTARRSPQRSRRSREQRRSPEANRWRYDSRRTNYDFDSCRRPYDYESRRYNYGRDFDEDSGRRAEFDAGSARRRADYESARRTDFDLSAPSVSRRSPESAPEGSVESPPEPAPSAPLRHERQARHRSQPYYESESSSEDRSTSSEGEEDEFGEFDPFATAPSLHSPDSGRSDPRYANAPRRNPSPYYYGDLFKTPQQAPAPSAPTISTTSSSRGPRYRKSASLDAPHVAPRPNLPKRFSVAEDGFRELERSSSSSGESAWMPPRRRGRDAAGCACAAPEDVEDHRPSRSVFYVPAPLPRWPQEMTTRQIYETAFDCKIARSDDDLDDFDRVSNHPALLQAEDRKVISSASSAFEAVERSEPDYKGRRKVTMKTDSVRRSKIPTIRQKRENENNACALSEELEKVHIEEDGRTASASQLPLRGYTPSPPSTAPLPTKFQQKDGSAMNSIKSAPNLPQSQPAHPRLKDLRLPVKSLRARDTPTSSDASMADVKGSVSTELDLGQRLRDSSRESRDGDDEGGQSKDGIFLEIKGRPTSDSDTPELNRYTGPKGVGPIMEFKGRPGVIRPRRKYSSTESMATSSSGGSMESLRSSNSEGDRSSSSSESRHSSSLSSHSSDSGNVPFTKSHHMQLSGFGHHPAKLHILSPISDKSSQEPASETSDNNKNNNSQKVSPEDCETGNTTMQTTVEIVAKPKRRALQNRNLLNLTFRHSTTGDSEIQGSDSGISIHSREGVDSRNAFINFKNSNTEEERKDEDVDLSDLPFDMPKLRRRRAEAEADLRSLPFDMPKLRRKLRGQSLQLNNDFGGAISNASSSQSVQDLNQGNKHKPNLKLNFDSGSGGSSSSKGLHLNLGPIAPPRDLVDASLPLDRQGWYHGTLSRVEAESLLRDADEGAFLVRNSESAKHDYSLSLKSTRGFMHMRICRSTDGYTLGGAATAFPTVPALMRHYVTAQRLPVRGAEHMALSTPLPAVLL</sequence>
<dbReference type="InterPro" id="IPR000980">
    <property type="entry name" value="SH2"/>
</dbReference>
<feature type="region of interest" description="Disordered" evidence="3">
    <location>
        <begin position="1"/>
        <end position="43"/>
    </location>
</feature>
<feature type="region of interest" description="Disordered" evidence="3">
    <location>
        <begin position="275"/>
        <end position="494"/>
    </location>
</feature>
<proteinExistence type="predicted"/>
<dbReference type="GO" id="GO:0001784">
    <property type="term" value="F:phosphotyrosine residue binding"/>
    <property type="evidence" value="ECO:0007669"/>
    <property type="project" value="TreeGrafter"/>
</dbReference>
<reference evidence="6" key="1">
    <citation type="submission" date="2025-08" db="UniProtKB">
        <authorList>
            <consortium name="RefSeq"/>
        </authorList>
    </citation>
    <scope>IDENTIFICATION</scope>
    <source>
        <strain evidence="6">Ishihara</strain>
        <tissue evidence="6">Whole body</tissue>
    </source>
</reference>
<feature type="compositionally biased region" description="Basic and acidic residues" evidence="3">
    <location>
        <begin position="102"/>
        <end position="114"/>
    </location>
</feature>
<dbReference type="OrthoDB" id="5914531at2759"/>
<dbReference type="Gene3D" id="3.30.505.10">
    <property type="entry name" value="SH2 domain"/>
    <property type="match status" value="1"/>
</dbReference>
<keyword evidence="1 2" id="KW-0727">SH2 domain</keyword>
<feature type="domain" description="SH2" evidence="4">
    <location>
        <begin position="1094"/>
        <end position="1189"/>
    </location>
</feature>
<feature type="compositionally biased region" description="Basic residues" evidence="3">
    <location>
        <begin position="229"/>
        <end position="238"/>
    </location>
</feature>
<dbReference type="InterPro" id="IPR051846">
    <property type="entry name" value="SH2_domain_adapters"/>
</dbReference>
<feature type="compositionally biased region" description="Basic residues" evidence="3">
    <location>
        <begin position="81"/>
        <end position="90"/>
    </location>
</feature>
<feature type="compositionally biased region" description="Polar residues" evidence="3">
    <location>
        <begin position="659"/>
        <end position="682"/>
    </location>
</feature>
<feature type="compositionally biased region" description="Polar residues" evidence="3">
    <location>
        <begin position="1031"/>
        <end position="1045"/>
    </location>
</feature>
<feature type="region of interest" description="Disordered" evidence="3">
    <location>
        <begin position="221"/>
        <end position="247"/>
    </location>
</feature>
<feature type="region of interest" description="Disordered" evidence="3">
    <location>
        <begin position="1031"/>
        <end position="1069"/>
    </location>
</feature>
<dbReference type="SMART" id="SM00252">
    <property type="entry name" value="SH2"/>
    <property type="match status" value="1"/>
</dbReference>
<dbReference type="SUPFAM" id="SSF55550">
    <property type="entry name" value="SH2 domain"/>
    <property type="match status" value="1"/>
</dbReference>
<dbReference type="Proteomes" id="UP000301870">
    <property type="component" value="Chromosome 20"/>
</dbReference>
<feature type="compositionally biased region" description="Basic and acidic residues" evidence="3">
    <location>
        <begin position="296"/>
        <end position="308"/>
    </location>
</feature>
<dbReference type="PRINTS" id="PR00401">
    <property type="entry name" value="SH2DOMAIN"/>
</dbReference>
<keyword evidence="5" id="KW-1185">Reference proteome</keyword>
<feature type="compositionally biased region" description="Basic and acidic residues" evidence="3">
    <location>
        <begin position="462"/>
        <end position="473"/>
    </location>
</feature>
<evidence type="ECO:0000256" key="2">
    <source>
        <dbReference type="PROSITE-ProRule" id="PRU00191"/>
    </source>
</evidence>
<feature type="region of interest" description="Disordered" evidence="3">
    <location>
        <begin position="871"/>
        <end position="903"/>
    </location>
</feature>
<dbReference type="KEGG" id="sliu:111354943"/>
<accession>A0A9J7ITD4</accession>
<evidence type="ECO:0000256" key="1">
    <source>
        <dbReference type="ARBA" id="ARBA00022999"/>
    </source>
</evidence>
<dbReference type="PANTHER" id="PTHR15127:SF32">
    <property type="entry name" value="HEAVYWEIGHT, ISOFORM A"/>
    <property type="match status" value="1"/>
</dbReference>